<reference evidence="2 3" key="1">
    <citation type="submission" date="2018-07" db="EMBL/GenBank/DDBJ databases">
        <title>Desertimonas flava gen. nov. sp. nov.</title>
        <authorList>
            <person name="Liu S."/>
        </authorList>
    </citation>
    <scope>NUCLEOTIDE SEQUENCE [LARGE SCALE GENOMIC DNA]</scope>
    <source>
        <strain evidence="2 3">16Sb5-5</strain>
    </source>
</reference>
<protein>
    <submittedName>
        <fullName evidence="2">N-acetyltransferase</fullName>
    </submittedName>
</protein>
<proteinExistence type="predicted"/>
<sequence>MTTPLSPTQTPRLLLTRPQPDDLAELFALHADPDSWRHLPSGRHRTREDTEQLLRGYEQSWAEHGLGAWVARRRGGPEDGALVGVGGCSLRGGVAWNLYYRLTPACRGQGLAQEIIAAALPAARRVRPELPVVAYLVEHNTGSKAAAERAGLVLRWRGPDAGNPDPDAVRLVYADRALAPAVLESFTG</sequence>
<dbReference type="RefSeq" id="WP_114126788.1">
    <property type="nucleotide sequence ID" value="NZ_QOUI01000006.1"/>
</dbReference>
<dbReference type="PROSITE" id="PS51186">
    <property type="entry name" value="GNAT"/>
    <property type="match status" value="1"/>
</dbReference>
<dbReference type="InterPro" id="IPR051531">
    <property type="entry name" value="N-acetyltransferase"/>
</dbReference>
<keyword evidence="2" id="KW-0808">Transferase</keyword>
<accession>A0A367YUJ8</accession>
<keyword evidence="3" id="KW-1185">Reference proteome</keyword>
<dbReference type="AlphaFoldDB" id="A0A367YUJ8"/>
<dbReference type="InterPro" id="IPR000182">
    <property type="entry name" value="GNAT_dom"/>
</dbReference>
<dbReference type="InterPro" id="IPR016181">
    <property type="entry name" value="Acyl_CoA_acyltransferase"/>
</dbReference>
<comment type="caution">
    <text evidence="2">The sequence shown here is derived from an EMBL/GenBank/DDBJ whole genome shotgun (WGS) entry which is preliminary data.</text>
</comment>
<dbReference type="EMBL" id="QOUI01000006">
    <property type="protein sequence ID" value="RCK69470.1"/>
    <property type="molecule type" value="Genomic_DNA"/>
</dbReference>
<dbReference type="Pfam" id="PF13302">
    <property type="entry name" value="Acetyltransf_3"/>
    <property type="match status" value="1"/>
</dbReference>
<dbReference type="PANTHER" id="PTHR43792">
    <property type="entry name" value="GNAT FAMILY, PUTATIVE (AFU_ORTHOLOGUE AFUA_3G00765)-RELATED-RELATED"/>
    <property type="match status" value="1"/>
</dbReference>
<evidence type="ECO:0000259" key="1">
    <source>
        <dbReference type="PROSITE" id="PS51186"/>
    </source>
</evidence>
<gene>
    <name evidence="2" type="ORF">DT076_11380</name>
</gene>
<dbReference type="SUPFAM" id="SSF55729">
    <property type="entry name" value="Acyl-CoA N-acyltransferases (Nat)"/>
    <property type="match status" value="1"/>
</dbReference>
<organism evidence="2 3">
    <name type="scientific">Desertihabitans brevis</name>
    <dbReference type="NCBI Taxonomy" id="2268447"/>
    <lineage>
        <taxon>Bacteria</taxon>
        <taxon>Bacillati</taxon>
        <taxon>Actinomycetota</taxon>
        <taxon>Actinomycetes</taxon>
        <taxon>Propionibacteriales</taxon>
        <taxon>Propionibacteriaceae</taxon>
        <taxon>Desertihabitans</taxon>
    </lineage>
</organism>
<dbReference type="Gene3D" id="3.40.630.30">
    <property type="match status" value="1"/>
</dbReference>
<evidence type="ECO:0000313" key="3">
    <source>
        <dbReference type="Proteomes" id="UP000252770"/>
    </source>
</evidence>
<feature type="domain" description="N-acetyltransferase" evidence="1">
    <location>
        <begin position="13"/>
        <end position="176"/>
    </location>
</feature>
<dbReference type="GO" id="GO:0016747">
    <property type="term" value="F:acyltransferase activity, transferring groups other than amino-acyl groups"/>
    <property type="evidence" value="ECO:0007669"/>
    <property type="project" value="InterPro"/>
</dbReference>
<dbReference type="Proteomes" id="UP000252770">
    <property type="component" value="Unassembled WGS sequence"/>
</dbReference>
<evidence type="ECO:0000313" key="2">
    <source>
        <dbReference type="EMBL" id="RCK69470.1"/>
    </source>
</evidence>
<dbReference type="PANTHER" id="PTHR43792:SF1">
    <property type="entry name" value="N-ACETYLTRANSFERASE DOMAIN-CONTAINING PROTEIN"/>
    <property type="match status" value="1"/>
</dbReference>
<name>A0A367YUJ8_9ACTN</name>